<dbReference type="OrthoDB" id="1915490at2759"/>
<keyword evidence="3" id="KW-1185">Reference proteome</keyword>
<dbReference type="EMBL" id="CM035418">
    <property type="protein sequence ID" value="KAH7421653.1"/>
    <property type="molecule type" value="Genomic_DNA"/>
</dbReference>
<accession>A0A8T2TIK1</accession>
<dbReference type="SUPFAM" id="SSF50965">
    <property type="entry name" value="Galactose oxidase, central domain"/>
    <property type="match status" value="1"/>
</dbReference>
<gene>
    <name evidence="2" type="ORF">KP509_13G069200</name>
</gene>
<dbReference type="InterPro" id="IPR001810">
    <property type="entry name" value="F-box_dom"/>
</dbReference>
<dbReference type="Proteomes" id="UP000825935">
    <property type="component" value="Chromosome 13"/>
</dbReference>
<feature type="domain" description="F-box" evidence="1">
    <location>
        <begin position="10"/>
        <end position="48"/>
    </location>
</feature>
<sequence>MSSSLELIPGLHNDLATQCLLRLPASELIRLKKVNSLWRIFIESDRFYMERKRRRTCPSVFIVRRISDFYQCFDAEIENRLQEPRALFTCDLRQGQNLFPPGIVFATVGSSVYGFASGHYVQKFSLLTRKWISLMKMFPSNVRLMAQSVRDLVVVIVCTVQESEKDEHETRLARNWREDPCTVCEVLDTHTNEWATVGGLPDSCQGIHMFIHNGSVFLEDEAGSIYRLHVTNRTWKEDVNMEAMLGPIRGVSMRILRARGIVYAVHNQSQLVVKHIMTANDNYRILDVVKLNVRSPSEYFLFERNQSIFLIIGTGITAPWRSEPVFVYQGLLVLSVPCHELLTANILDG</sequence>
<evidence type="ECO:0000259" key="1">
    <source>
        <dbReference type="Pfam" id="PF00646"/>
    </source>
</evidence>
<evidence type="ECO:0000313" key="2">
    <source>
        <dbReference type="EMBL" id="KAH7421653.1"/>
    </source>
</evidence>
<dbReference type="InterPro" id="IPR036047">
    <property type="entry name" value="F-box-like_dom_sf"/>
</dbReference>
<comment type="caution">
    <text evidence="2">The sequence shown here is derived from an EMBL/GenBank/DDBJ whole genome shotgun (WGS) entry which is preliminary data.</text>
</comment>
<dbReference type="AlphaFoldDB" id="A0A8T2TIK1"/>
<dbReference type="SUPFAM" id="SSF81383">
    <property type="entry name" value="F-box domain"/>
    <property type="match status" value="1"/>
</dbReference>
<dbReference type="Pfam" id="PF00646">
    <property type="entry name" value="F-box"/>
    <property type="match status" value="1"/>
</dbReference>
<dbReference type="InterPro" id="IPR015915">
    <property type="entry name" value="Kelch-typ_b-propeller"/>
</dbReference>
<organism evidence="2 3">
    <name type="scientific">Ceratopteris richardii</name>
    <name type="common">Triangle waterfern</name>
    <dbReference type="NCBI Taxonomy" id="49495"/>
    <lineage>
        <taxon>Eukaryota</taxon>
        <taxon>Viridiplantae</taxon>
        <taxon>Streptophyta</taxon>
        <taxon>Embryophyta</taxon>
        <taxon>Tracheophyta</taxon>
        <taxon>Polypodiopsida</taxon>
        <taxon>Polypodiidae</taxon>
        <taxon>Polypodiales</taxon>
        <taxon>Pteridineae</taxon>
        <taxon>Pteridaceae</taxon>
        <taxon>Parkerioideae</taxon>
        <taxon>Ceratopteris</taxon>
    </lineage>
</organism>
<dbReference type="PANTHER" id="PTHR46407:SF3">
    <property type="entry name" value="OS02G0208700 PROTEIN"/>
    <property type="match status" value="1"/>
</dbReference>
<dbReference type="InterPro" id="IPR044595">
    <property type="entry name" value="KMD1-4"/>
</dbReference>
<dbReference type="GO" id="GO:2000762">
    <property type="term" value="P:regulation of phenylpropanoid metabolic process"/>
    <property type="evidence" value="ECO:0007669"/>
    <property type="project" value="InterPro"/>
</dbReference>
<proteinExistence type="predicted"/>
<reference evidence="2" key="1">
    <citation type="submission" date="2021-08" db="EMBL/GenBank/DDBJ databases">
        <title>WGS assembly of Ceratopteris richardii.</title>
        <authorList>
            <person name="Marchant D.B."/>
            <person name="Chen G."/>
            <person name="Jenkins J."/>
            <person name="Shu S."/>
            <person name="Leebens-Mack J."/>
            <person name="Grimwood J."/>
            <person name="Schmutz J."/>
            <person name="Soltis P."/>
            <person name="Soltis D."/>
            <person name="Chen Z.-H."/>
        </authorList>
    </citation>
    <scope>NUCLEOTIDE SEQUENCE</scope>
    <source>
        <strain evidence="2">Whitten #5841</strain>
        <tissue evidence="2">Leaf</tissue>
    </source>
</reference>
<dbReference type="InterPro" id="IPR011043">
    <property type="entry name" value="Gal_Oxase/kelch_b-propeller"/>
</dbReference>
<dbReference type="PANTHER" id="PTHR46407">
    <property type="entry name" value="OS02G0208700 PROTEIN"/>
    <property type="match status" value="1"/>
</dbReference>
<dbReference type="Gene3D" id="2.120.10.80">
    <property type="entry name" value="Kelch-type beta propeller"/>
    <property type="match status" value="1"/>
</dbReference>
<evidence type="ECO:0000313" key="3">
    <source>
        <dbReference type="Proteomes" id="UP000825935"/>
    </source>
</evidence>
<name>A0A8T2TIK1_CERRI</name>
<protein>
    <recommendedName>
        <fullName evidence="1">F-box domain-containing protein</fullName>
    </recommendedName>
</protein>
<dbReference type="GO" id="GO:0080037">
    <property type="term" value="P:negative regulation of cytokinin-activated signaling pathway"/>
    <property type="evidence" value="ECO:0007669"/>
    <property type="project" value="InterPro"/>
</dbReference>